<dbReference type="RefSeq" id="WP_043907222.1">
    <property type="nucleotide sequence ID" value="NZ_JXZB01000001.1"/>
</dbReference>
<keyword evidence="1" id="KW-0472">Membrane</keyword>
<comment type="caution">
    <text evidence="3">The sequence shown here is derived from an EMBL/GenBank/DDBJ whole genome shotgun (WGS) entry which is preliminary data.</text>
</comment>
<feature type="transmembrane region" description="Helical" evidence="1">
    <location>
        <begin position="91"/>
        <end position="109"/>
    </location>
</feature>
<dbReference type="InterPro" id="IPR046672">
    <property type="entry name" value="DUF6542"/>
</dbReference>
<evidence type="ECO:0000259" key="2">
    <source>
        <dbReference type="Pfam" id="PF20177"/>
    </source>
</evidence>
<reference evidence="3 4" key="1">
    <citation type="submission" date="2015-02" db="EMBL/GenBank/DDBJ databases">
        <title>Draft genome sequence of Kitasatospora griseola MF730-N6, a bafilomycin, terpentecin and satosporin producer.</title>
        <authorList>
            <person name="Arens J.C."/>
            <person name="Haltli B."/>
            <person name="Kerr R.G."/>
        </authorList>
    </citation>
    <scope>NUCLEOTIDE SEQUENCE [LARGE SCALE GENOMIC DNA]</scope>
    <source>
        <strain evidence="3 4">MF730-N6</strain>
    </source>
</reference>
<evidence type="ECO:0000256" key="1">
    <source>
        <dbReference type="SAM" id="Phobius"/>
    </source>
</evidence>
<dbReference type="EMBL" id="JXZB01000001">
    <property type="protein sequence ID" value="KIQ66195.1"/>
    <property type="molecule type" value="Genomic_DNA"/>
</dbReference>
<evidence type="ECO:0000313" key="4">
    <source>
        <dbReference type="Proteomes" id="UP000032066"/>
    </source>
</evidence>
<dbReference type="STRING" id="2064.TR51_00445"/>
<proteinExistence type="predicted"/>
<dbReference type="AlphaFoldDB" id="A0A0D0NDF8"/>
<dbReference type="Proteomes" id="UP000032066">
    <property type="component" value="Unassembled WGS sequence"/>
</dbReference>
<dbReference type="Pfam" id="PF20177">
    <property type="entry name" value="DUF6542"/>
    <property type="match status" value="1"/>
</dbReference>
<name>A0A0D0NDF8_KITGR</name>
<evidence type="ECO:0000313" key="3">
    <source>
        <dbReference type="EMBL" id="KIQ66195.1"/>
    </source>
</evidence>
<feature type="transmembrane region" description="Helical" evidence="1">
    <location>
        <begin position="27"/>
        <end position="44"/>
    </location>
</feature>
<dbReference type="OrthoDB" id="3874054at2"/>
<gene>
    <name evidence="3" type="ORF">TR51_00445</name>
</gene>
<organism evidence="3 4">
    <name type="scientific">Kitasatospora griseola</name>
    <name type="common">Streptomyces griseolosporeus</name>
    <dbReference type="NCBI Taxonomy" id="2064"/>
    <lineage>
        <taxon>Bacteria</taxon>
        <taxon>Bacillati</taxon>
        <taxon>Actinomycetota</taxon>
        <taxon>Actinomycetes</taxon>
        <taxon>Kitasatosporales</taxon>
        <taxon>Streptomycetaceae</taxon>
        <taxon>Kitasatospora</taxon>
    </lineage>
</organism>
<keyword evidence="1" id="KW-0812">Transmembrane</keyword>
<feature type="transmembrane region" description="Helical" evidence="1">
    <location>
        <begin position="49"/>
        <end position="71"/>
    </location>
</feature>
<dbReference type="PATRIC" id="fig|2064.6.peg.105"/>
<accession>A0A0D0NDF8</accession>
<feature type="domain" description="DUF6542" evidence="2">
    <location>
        <begin position="3"/>
        <end position="115"/>
    </location>
</feature>
<protein>
    <recommendedName>
        <fullName evidence="2">DUF6542 domain-containing protein</fullName>
    </recommendedName>
</protein>
<keyword evidence="1" id="KW-1133">Transmembrane helix</keyword>
<sequence>MPAVLPALGLPVLGALADELFGGGLGWLYSTCAVLGAGMAALVASRRGWWWIVSGAPVVTLTVACAVDYLARSDRYQGAGLATQGLRLVSGQFWPMVAAVVAALLATVVRTRRTRKAHHG</sequence>
<keyword evidence="4" id="KW-1185">Reference proteome</keyword>